<gene>
    <name evidence="5" type="primary">bolA</name>
    <name evidence="4" type="ORF">Lbir_1593</name>
    <name evidence="5" type="ORF">NCTC12437_02210</name>
</gene>
<dbReference type="RefSeq" id="WP_337589142.1">
    <property type="nucleotide sequence ID" value="NZ_LNXT01000019.1"/>
</dbReference>
<dbReference type="PANTHER" id="PTHR46229:SF2">
    <property type="entry name" value="BOLA-LIKE PROTEIN 1"/>
    <property type="match status" value="1"/>
</dbReference>
<evidence type="ECO:0000313" key="6">
    <source>
        <dbReference type="Proteomes" id="UP000054735"/>
    </source>
</evidence>
<dbReference type="PIRSF" id="PIRSF003113">
    <property type="entry name" value="BolA"/>
    <property type="match status" value="1"/>
</dbReference>
<comment type="similarity">
    <text evidence="1 2">Belongs to the BolA/IbaG family.</text>
</comment>
<evidence type="ECO:0000256" key="3">
    <source>
        <dbReference type="SAM" id="MobiDB-lite"/>
    </source>
</evidence>
<reference evidence="5 7" key="2">
    <citation type="submission" date="2018-06" db="EMBL/GenBank/DDBJ databases">
        <authorList>
            <consortium name="Pathogen Informatics"/>
            <person name="Doyle S."/>
        </authorList>
    </citation>
    <scope>NUCLEOTIDE SEQUENCE [LARGE SCALE GENOMIC DNA]</scope>
    <source>
        <strain evidence="5 7">NCTC12437</strain>
    </source>
</reference>
<reference evidence="4 6" key="1">
    <citation type="submission" date="2015-11" db="EMBL/GenBank/DDBJ databases">
        <title>Genomic analysis of 38 Legionella species identifies large and diverse effector repertoires.</title>
        <authorList>
            <person name="Burstein D."/>
            <person name="Amaro F."/>
            <person name="Zusman T."/>
            <person name="Lifshitz Z."/>
            <person name="Cohen O."/>
            <person name="Gilbert J.A."/>
            <person name="Pupko T."/>
            <person name="Shuman H.A."/>
            <person name="Segal G."/>
        </authorList>
    </citation>
    <scope>NUCLEOTIDE SEQUENCE [LARGE SCALE GENOMIC DNA]</scope>
    <source>
        <strain evidence="4 6">CDC#1407-AL-14</strain>
    </source>
</reference>
<organism evidence="5 7">
    <name type="scientific">Legionella birminghamensis</name>
    <dbReference type="NCBI Taxonomy" id="28083"/>
    <lineage>
        <taxon>Bacteria</taxon>
        <taxon>Pseudomonadati</taxon>
        <taxon>Pseudomonadota</taxon>
        <taxon>Gammaproteobacteria</taxon>
        <taxon>Legionellales</taxon>
        <taxon>Legionellaceae</taxon>
        <taxon>Legionella</taxon>
    </lineage>
</organism>
<dbReference type="STRING" id="28083.Lbir_1593"/>
<evidence type="ECO:0000313" key="5">
    <source>
        <dbReference type="EMBL" id="STX32425.1"/>
    </source>
</evidence>
<keyword evidence="6" id="KW-1185">Reference proteome</keyword>
<dbReference type="Proteomes" id="UP000255066">
    <property type="component" value="Unassembled WGS sequence"/>
</dbReference>
<dbReference type="AlphaFoldDB" id="A0A378ICE2"/>
<name>A0A378ICE2_9GAMM</name>
<feature type="region of interest" description="Disordered" evidence="3">
    <location>
        <begin position="100"/>
        <end position="119"/>
    </location>
</feature>
<dbReference type="InterPro" id="IPR050961">
    <property type="entry name" value="BolA/IbaG_stress_morph_reg"/>
</dbReference>
<dbReference type="PANTHER" id="PTHR46229">
    <property type="entry name" value="BOLA TRANSCRIPTION REGULATOR"/>
    <property type="match status" value="1"/>
</dbReference>
<dbReference type="InterPro" id="IPR036065">
    <property type="entry name" value="BolA-like_sf"/>
</dbReference>
<evidence type="ECO:0000313" key="4">
    <source>
        <dbReference type="EMBL" id="KTC71738.1"/>
    </source>
</evidence>
<proteinExistence type="inferred from homology"/>
<dbReference type="Pfam" id="PF01722">
    <property type="entry name" value="BolA"/>
    <property type="match status" value="1"/>
</dbReference>
<dbReference type="SUPFAM" id="SSF82657">
    <property type="entry name" value="BolA-like"/>
    <property type="match status" value="1"/>
</dbReference>
<evidence type="ECO:0000313" key="7">
    <source>
        <dbReference type="Proteomes" id="UP000255066"/>
    </source>
</evidence>
<accession>A0A378ICE2</accession>
<dbReference type="EMBL" id="LNXT01000019">
    <property type="protein sequence ID" value="KTC71738.1"/>
    <property type="molecule type" value="Genomic_DNA"/>
</dbReference>
<protein>
    <submittedName>
        <fullName evidence="5">Regulator of penicillin binding proteins and beta lactamase transcription (Morphogene)</fullName>
    </submittedName>
</protein>
<evidence type="ECO:0000256" key="1">
    <source>
        <dbReference type="ARBA" id="ARBA00005578"/>
    </source>
</evidence>
<evidence type="ECO:0000256" key="2">
    <source>
        <dbReference type="RuleBase" id="RU003860"/>
    </source>
</evidence>
<dbReference type="Proteomes" id="UP000054735">
    <property type="component" value="Unassembled WGS sequence"/>
</dbReference>
<dbReference type="EMBL" id="UGNW01000001">
    <property type="protein sequence ID" value="STX32425.1"/>
    <property type="molecule type" value="Genomic_DNA"/>
</dbReference>
<dbReference type="Gene3D" id="3.30.300.90">
    <property type="entry name" value="BolA-like"/>
    <property type="match status" value="1"/>
</dbReference>
<dbReference type="InterPro" id="IPR002634">
    <property type="entry name" value="BolA"/>
</dbReference>
<sequence length="119" mass="13739">MDYNEAIMAFNFNIMNRTKRIEDCLHQHLSVHYLDVQDESGQHHVPQGAETHIKLILVSDAFKNQSRISRHRLINNLLADEFSRGLHALSMHLFTEEEWRARQGETQGSPPCRGGFNQG</sequence>